<evidence type="ECO:0000313" key="3">
    <source>
        <dbReference type="Proteomes" id="UP000712673"/>
    </source>
</evidence>
<reference evidence="2" key="1">
    <citation type="submission" date="2019-03" db="EMBL/GenBank/DDBJ databases">
        <title>Lake Tanganyika Metagenome-Assembled Genomes (MAGs).</title>
        <authorList>
            <person name="Tran P."/>
        </authorList>
    </citation>
    <scope>NUCLEOTIDE SEQUENCE</scope>
    <source>
        <strain evidence="2">K_DeepCast_65m_m2_066</strain>
    </source>
</reference>
<organism evidence="2 3">
    <name type="scientific">Tectimicrobiota bacterium</name>
    <dbReference type="NCBI Taxonomy" id="2528274"/>
    <lineage>
        <taxon>Bacteria</taxon>
        <taxon>Pseudomonadati</taxon>
        <taxon>Nitrospinota/Tectimicrobiota group</taxon>
        <taxon>Candidatus Tectimicrobiota</taxon>
    </lineage>
</organism>
<sequence length="137" mass="15449">MVRRLSFFSSTGVSIVETMIALVVIVVGLAALRHAFPNNHAIERHASERVQAALLGKHHLEQLRMRGFPALATARFEPTPALFVDSHAQVVEGPFRWRAEVQHEAEDLLAVYVRVVWPWPAQTHQVELATYVSRHTP</sequence>
<keyword evidence="1" id="KW-1133">Transmembrane helix</keyword>
<evidence type="ECO:0000313" key="2">
    <source>
        <dbReference type="EMBL" id="MBM3225068.1"/>
    </source>
</evidence>
<comment type="caution">
    <text evidence="2">The sequence shown here is derived from an EMBL/GenBank/DDBJ whole genome shotgun (WGS) entry which is preliminary data.</text>
</comment>
<keyword evidence="1" id="KW-0472">Membrane</keyword>
<evidence type="ECO:0008006" key="4">
    <source>
        <dbReference type="Google" id="ProtNLM"/>
    </source>
</evidence>
<keyword evidence="1" id="KW-0812">Transmembrane</keyword>
<dbReference type="EMBL" id="VGLS01000471">
    <property type="protein sequence ID" value="MBM3225068.1"/>
    <property type="molecule type" value="Genomic_DNA"/>
</dbReference>
<proteinExistence type="predicted"/>
<dbReference type="AlphaFoldDB" id="A0A937W2L6"/>
<dbReference type="Proteomes" id="UP000712673">
    <property type="component" value="Unassembled WGS sequence"/>
</dbReference>
<accession>A0A937W2L6</accession>
<protein>
    <recommendedName>
        <fullName evidence="4">Prepilin-type N-terminal cleavage/methylation domain-containing protein</fullName>
    </recommendedName>
</protein>
<evidence type="ECO:0000256" key="1">
    <source>
        <dbReference type="SAM" id="Phobius"/>
    </source>
</evidence>
<name>A0A937W2L6_UNCTE</name>
<gene>
    <name evidence="2" type="ORF">FJZ47_14875</name>
</gene>
<feature type="transmembrane region" description="Helical" evidence="1">
    <location>
        <begin position="12"/>
        <end position="32"/>
    </location>
</feature>